<dbReference type="InterPro" id="IPR012340">
    <property type="entry name" value="NA-bd_OB-fold"/>
</dbReference>
<keyword evidence="5" id="KW-0227">DNA damage</keyword>
<evidence type="ECO:0000259" key="9">
    <source>
        <dbReference type="PROSITE" id="PS50172"/>
    </source>
</evidence>
<dbReference type="SUPFAM" id="SSF47781">
    <property type="entry name" value="RuvA domain 2-like"/>
    <property type="match status" value="1"/>
</dbReference>
<reference evidence="10 11" key="1">
    <citation type="submission" date="2016-04" db="EMBL/GenBank/DDBJ databases">
        <title>Acidithiobacillus ferrooxidans genome sequencing and assembly.</title>
        <authorList>
            <person name="Zhou Z."/>
        </authorList>
    </citation>
    <scope>NUCLEOTIDE SEQUENCE [LARGE SCALE GENOMIC DNA]</scope>
    <source>
        <strain evidence="10 11">BY0502</strain>
    </source>
</reference>
<dbReference type="OrthoDB" id="9759736at2"/>
<keyword evidence="4" id="KW-0479">Metal-binding</keyword>
<keyword evidence="7" id="KW-0520">NAD</keyword>
<dbReference type="Pfam" id="PF00533">
    <property type="entry name" value="BRCT"/>
    <property type="match status" value="1"/>
</dbReference>
<dbReference type="Gene3D" id="2.40.50.140">
    <property type="entry name" value="Nucleic acid-binding proteins"/>
    <property type="match status" value="1"/>
</dbReference>
<dbReference type="GO" id="GO:0046872">
    <property type="term" value="F:metal ion binding"/>
    <property type="evidence" value="ECO:0007669"/>
    <property type="project" value="UniProtKB-KW"/>
</dbReference>
<evidence type="ECO:0000256" key="4">
    <source>
        <dbReference type="ARBA" id="ARBA00022723"/>
    </source>
</evidence>
<sequence>MIFTKESIHAIIPALISDEALIEGIIKLNAAYRAGDPWVTDAEYDHQWLAELEARYPGHPLLTHVEPEPEHLFSDDLVRHKERMLSTDKAYDIDKLRRYCSTCQKASDKLGLGPVLFMVQPKLDGLAGYDYGNILASRGTDGYEGQNITKAFARGLQRIGKPAQGPGEIVLVQSYFKSTIEPMGFDSPRNFMVGFCGADEASDHHRMVAEAGLAHFVPYTELPTVSVHADDLISNIDALFAQATEPCPYLTDGIVISAVHQDLRRAMGATDHHHRWQISFKKNKDAVKTVCTAVRAQTGRTGVITPVVLIEPTKLPGAIVRKASGHNMAKLMEDGIGEGAVIRIVRSGEVIPTIVGVEEPSPTPFHIHHCPSCGTELVQDGRSMMCPADTDCPAQVAGSIQHFFKTIGTAKGFGKEICKILGKTGKSIPEILGMDTADFVTTGISPGIAENLAESVQIALTTPIDEWRLLTAFGISEVGPASAQKILTGTGLNLRELVDKVSAEQIAAISGFGDITAPLIEDGIRTLRDTIIAVLDMGFPLRHPTAAKAEGQMSGLHVVFTGTFSRPREDLEQMAREAGATVQSSVSKATNRLYVGDKPGASKVNKAASLGITMLTESELNF</sequence>
<gene>
    <name evidence="10" type="ORF">A4H96_02600</name>
</gene>
<dbReference type="SUPFAM" id="SSF56091">
    <property type="entry name" value="DNA ligase/mRNA capping enzyme, catalytic domain"/>
    <property type="match status" value="1"/>
</dbReference>
<evidence type="ECO:0000256" key="5">
    <source>
        <dbReference type="ARBA" id="ARBA00022763"/>
    </source>
</evidence>
<dbReference type="CDD" id="cd17748">
    <property type="entry name" value="BRCT_DNA_ligase_like"/>
    <property type="match status" value="1"/>
</dbReference>
<keyword evidence="6" id="KW-0862">Zinc</keyword>
<evidence type="ECO:0000313" key="11">
    <source>
        <dbReference type="Proteomes" id="UP000078302"/>
    </source>
</evidence>
<organism evidence="10 11">
    <name type="scientific">Acidithiobacillus ferrooxidans</name>
    <name type="common">Thiobacillus ferrooxidans</name>
    <dbReference type="NCBI Taxonomy" id="920"/>
    <lineage>
        <taxon>Bacteria</taxon>
        <taxon>Pseudomonadati</taxon>
        <taxon>Pseudomonadota</taxon>
        <taxon>Acidithiobacillia</taxon>
        <taxon>Acidithiobacillales</taxon>
        <taxon>Acidithiobacillaceae</taxon>
        <taxon>Acidithiobacillus</taxon>
    </lineage>
</organism>
<dbReference type="GO" id="GO:0006281">
    <property type="term" value="P:DNA repair"/>
    <property type="evidence" value="ECO:0007669"/>
    <property type="project" value="UniProtKB-KW"/>
</dbReference>
<dbReference type="AlphaFoldDB" id="A0A179BNJ5"/>
<keyword evidence="3" id="KW-0235">DNA replication</keyword>
<dbReference type="Gene3D" id="3.30.470.30">
    <property type="entry name" value="DNA ligase/mRNA capping enzyme"/>
    <property type="match status" value="1"/>
</dbReference>
<comment type="function">
    <text evidence="1">DNA ligase that catalyzes the formation of phosphodiester linkages between 5'-phosphoryl and 3'-hydroxyl groups in double-stranded DNA using NAD as a coenzyme and as the energy source for the reaction. It is essential for DNA replication and repair of damaged DNA.</text>
</comment>
<dbReference type="PIRSF" id="PIRSF001604">
    <property type="entry name" value="LigA"/>
    <property type="match status" value="1"/>
</dbReference>
<dbReference type="SUPFAM" id="SSF50249">
    <property type="entry name" value="Nucleic acid-binding proteins"/>
    <property type="match status" value="1"/>
</dbReference>
<keyword evidence="2" id="KW-0436">Ligase</keyword>
<dbReference type="Pfam" id="PF03120">
    <property type="entry name" value="OB_DNA_ligase"/>
    <property type="match status" value="1"/>
</dbReference>
<evidence type="ECO:0000256" key="1">
    <source>
        <dbReference type="ARBA" id="ARBA00004067"/>
    </source>
</evidence>
<evidence type="ECO:0000256" key="8">
    <source>
        <dbReference type="ARBA" id="ARBA00023204"/>
    </source>
</evidence>
<proteinExistence type="predicted"/>
<dbReference type="GO" id="GO:0006260">
    <property type="term" value="P:DNA replication"/>
    <property type="evidence" value="ECO:0007669"/>
    <property type="project" value="UniProtKB-KW"/>
</dbReference>
<keyword evidence="11" id="KW-1185">Reference proteome</keyword>
<evidence type="ECO:0000256" key="3">
    <source>
        <dbReference type="ARBA" id="ARBA00022705"/>
    </source>
</evidence>
<dbReference type="InterPro" id="IPR013840">
    <property type="entry name" value="DNAligase_N"/>
</dbReference>
<dbReference type="InterPro" id="IPR004150">
    <property type="entry name" value="NAD_DNA_ligase_OB"/>
</dbReference>
<name>A0A179BNJ5_ACIFR</name>
<dbReference type="PROSITE" id="PS50172">
    <property type="entry name" value="BRCT"/>
    <property type="match status" value="1"/>
</dbReference>
<dbReference type="Proteomes" id="UP000078302">
    <property type="component" value="Unassembled WGS sequence"/>
</dbReference>
<evidence type="ECO:0000256" key="7">
    <source>
        <dbReference type="ARBA" id="ARBA00023027"/>
    </source>
</evidence>
<dbReference type="InterPro" id="IPR001357">
    <property type="entry name" value="BRCT_dom"/>
</dbReference>
<evidence type="ECO:0000256" key="2">
    <source>
        <dbReference type="ARBA" id="ARBA00022598"/>
    </source>
</evidence>
<dbReference type="RefSeq" id="WP_064218145.1">
    <property type="nucleotide sequence ID" value="NZ_LVXZ01000023.1"/>
</dbReference>
<dbReference type="InterPro" id="IPR010994">
    <property type="entry name" value="RuvA_2-like"/>
</dbReference>
<feature type="domain" description="BRCT" evidence="9">
    <location>
        <begin position="548"/>
        <end position="622"/>
    </location>
</feature>
<dbReference type="InterPro" id="IPR036420">
    <property type="entry name" value="BRCT_dom_sf"/>
</dbReference>
<dbReference type="EMBL" id="LVXZ01000023">
    <property type="protein sequence ID" value="OAP92969.1"/>
    <property type="molecule type" value="Genomic_DNA"/>
</dbReference>
<keyword evidence="8" id="KW-0234">DNA repair</keyword>
<dbReference type="SUPFAM" id="SSF52113">
    <property type="entry name" value="BRCT domain"/>
    <property type="match status" value="1"/>
</dbReference>
<dbReference type="SMART" id="SM00532">
    <property type="entry name" value="LIGANc"/>
    <property type="match status" value="1"/>
</dbReference>
<dbReference type="Gene3D" id="3.40.50.10190">
    <property type="entry name" value="BRCT domain"/>
    <property type="match status" value="1"/>
</dbReference>
<dbReference type="GO" id="GO:0003911">
    <property type="term" value="F:DNA ligase (NAD+) activity"/>
    <property type="evidence" value="ECO:0007669"/>
    <property type="project" value="InterPro"/>
</dbReference>
<evidence type="ECO:0000313" key="10">
    <source>
        <dbReference type="EMBL" id="OAP92969.1"/>
    </source>
</evidence>
<comment type="caution">
    <text evidence="10">The sequence shown here is derived from an EMBL/GenBank/DDBJ whole genome shotgun (WGS) entry which is preliminary data.</text>
</comment>
<accession>A0A179BNJ5</accession>
<dbReference type="InterPro" id="IPR001679">
    <property type="entry name" value="DNA_ligase"/>
</dbReference>
<protein>
    <recommendedName>
        <fullName evidence="9">BRCT domain-containing protein</fullName>
    </recommendedName>
</protein>
<evidence type="ECO:0000256" key="6">
    <source>
        <dbReference type="ARBA" id="ARBA00022833"/>
    </source>
</evidence>